<sequence>MRSAPRVREDGGMRERTNTRDGHRDDARRGSDLPDALLQDLERAGYYPALVADSLRTAVAGEPVESHLVHPETTFDANEVRRHVTVLATTPTRLVVAHADDHAPDETANEAYAVCSTESVALSRVHSVVVSQVVTRPADHRPGSTPAEVSLTLGWGALQRVDLEPASCPDPDCEADHGYTGTLAGDDLTVRIASAAEGADAVAAALSFARALSAVTSR</sequence>
<evidence type="ECO:0000313" key="3">
    <source>
        <dbReference type="Proteomes" id="UP000001116"/>
    </source>
</evidence>
<evidence type="ECO:0000256" key="1">
    <source>
        <dbReference type="SAM" id="MobiDB-lite"/>
    </source>
</evidence>
<feature type="compositionally biased region" description="Basic and acidic residues" evidence="1">
    <location>
        <begin position="1"/>
        <end position="32"/>
    </location>
</feature>
<gene>
    <name evidence="2" type="ordered locus">Krad_1549</name>
</gene>
<protein>
    <recommendedName>
        <fullName evidence="4">Phosphodiesterase</fullName>
    </recommendedName>
</protein>
<dbReference type="eggNOG" id="ENOG502ZVAX">
    <property type="taxonomic scope" value="Bacteria"/>
</dbReference>
<accession>A6W896</accession>
<feature type="region of interest" description="Disordered" evidence="1">
    <location>
        <begin position="1"/>
        <end position="33"/>
    </location>
</feature>
<dbReference type="STRING" id="266940.Krad_1549"/>
<dbReference type="Pfam" id="PF19461">
    <property type="entry name" value="DUF5998"/>
    <property type="match status" value="1"/>
</dbReference>
<organism evidence="2 3">
    <name type="scientific">Kineococcus radiotolerans (strain ATCC BAA-149 / DSM 14245 / SRS30216)</name>
    <dbReference type="NCBI Taxonomy" id="266940"/>
    <lineage>
        <taxon>Bacteria</taxon>
        <taxon>Bacillati</taxon>
        <taxon>Actinomycetota</taxon>
        <taxon>Actinomycetes</taxon>
        <taxon>Kineosporiales</taxon>
        <taxon>Kineosporiaceae</taxon>
        <taxon>Kineococcus</taxon>
    </lineage>
</organism>
<dbReference type="InterPro" id="IPR046040">
    <property type="entry name" value="DUF5998"/>
</dbReference>
<dbReference type="EMBL" id="CP000750">
    <property type="protein sequence ID" value="ABS03035.1"/>
    <property type="molecule type" value="Genomic_DNA"/>
</dbReference>
<name>A6W896_KINRD</name>
<reference evidence="3" key="1">
    <citation type="journal article" date="2008" name="PLoS ONE">
        <title>Survival in nuclear waste, extreme resistance, and potential applications gleaned from the genome sequence of Kineococcus radiotolerans SRS30216.</title>
        <authorList>
            <person name="Bagwell C.E."/>
            <person name="Bhat S."/>
            <person name="Hawkins G.M."/>
            <person name="Smith B.W."/>
            <person name="Biswas T."/>
            <person name="Hoover T.R."/>
            <person name="Saunders E."/>
            <person name="Han C.S."/>
            <person name="Tsodikov O.V."/>
            <person name="Shimkets L.J."/>
        </authorList>
    </citation>
    <scope>NUCLEOTIDE SEQUENCE [LARGE SCALE GENOMIC DNA]</scope>
    <source>
        <strain evidence="3">ATCC BAA-149 / DSM 14245 / SRS30216</strain>
    </source>
</reference>
<proteinExistence type="predicted"/>
<dbReference type="KEGG" id="kra:Krad_1549"/>
<dbReference type="Proteomes" id="UP000001116">
    <property type="component" value="Chromosome"/>
</dbReference>
<keyword evidence="3" id="KW-1185">Reference proteome</keyword>
<dbReference type="HOGENOM" id="CLU_085268_0_0_11"/>
<evidence type="ECO:0000313" key="2">
    <source>
        <dbReference type="EMBL" id="ABS03035.1"/>
    </source>
</evidence>
<evidence type="ECO:0008006" key="4">
    <source>
        <dbReference type="Google" id="ProtNLM"/>
    </source>
</evidence>
<dbReference type="AlphaFoldDB" id="A6W896"/>